<feature type="domain" description="N-acetyltransferase" evidence="1">
    <location>
        <begin position="15"/>
        <end position="182"/>
    </location>
</feature>
<dbReference type="InterPro" id="IPR000182">
    <property type="entry name" value="GNAT_dom"/>
</dbReference>
<dbReference type="PANTHER" id="PTHR43792">
    <property type="entry name" value="GNAT FAMILY, PUTATIVE (AFU_ORTHOLOGUE AFUA_3G00765)-RELATED-RELATED"/>
    <property type="match status" value="1"/>
</dbReference>
<dbReference type="PROSITE" id="PS51186">
    <property type="entry name" value="GNAT"/>
    <property type="match status" value="1"/>
</dbReference>
<evidence type="ECO:0000313" key="2">
    <source>
        <dbReference type="EMBL" id="AYO55110.1"/>
    </source>
</evidence>
<dbReference type="RefSeq" id="WP_087552479.1">
    <property type="nucleotide sequence ID" value="NZ_CP033133.1"/>
</dbReference>
<protein>
    <submittedName>
        <fullName evidence="2">N-acetyltransferase</fullName>
    </submittedName>
</protein>
<dbReference type="EMBL" id="CP033133">
    <property type="protein sequence ID" value="AYO55110.1"/>
    <property type="molecule type" value="Genomic_DNA"/>
</dbReference>
<reference evidence="2 3" key="1">
    <citation type="submission" date="2018-10" db="EMBL/GenBank/DDBJ databases">
        <title>The complete genome of Acinetobacter wuhouensis strain WCHAW010062.</title>
        <authorList>
            <person name="Hu Y."/>
            <person name="Long H."/>
            <person name="Feng Y."/>
            <person name="Zong Z."/>
        </authorList>
    </citation>
    <scope>NUCLEOTIDE SEQUENCE [LARGE SCALE GENOMIC DNA]</scope>
    <source>
        <strain evidence="2 3">WCHAW010062</strain>
    </source>
</reference>
<evidence type="ECO:0000259" key="1">
    <source>
        <dbReference type="PROSITE" id="PS51186"/>
    </source>
</evidence>
<proteinExistence type="predicted"/>
<dbReference type="Gene3D" id="3.40.630.30">
    <property type="match status" value="1"/>
</dbReference>
<keyword evidence="2" id="KW-0808">Transferase</keyword>
<accession>A0A3G2T4A5</accession>
<gene>
    <name evidence="2" type="ORF">CDG68_16240</name>
</gene>
<dbReference type="InterPro" id="IPR016181">
    <property type="entry name" value="Acyl_CoA_acyltransferase"/>
</dbReference>
<name>A0A3G2T4A5_9GAMM</name>
<sequence>MKQFHPPIQLETARLILRPWKASDLEPFAQLNADPDVMRHFPAPLSKIESDALAERIQSFISKNGWGFWAVELKQNQQFIGFTGLHHQPEQFDFSPCTEIGWRYAKQHWHQGYATEAAQACLDFAFQQLDLNEVVAFTATTNTPSEKVMQRIGMHYVKNFIHPKVDSEHPLAEHLLYSIERPTE</sequence>
<dbReference type="GO" id="GO:0016747">
    <property type="term" value="F:acyltransferase activity, transferring groups other than amino-acyl groups"/>
    <property type="evidence" value="ECO:0007669"/>
    <property type="project" value="InterPro"/>
</dbReference>
<dbReference type="SUPFAM" id="SSF55729">
    <property type="entry name" value="Acyl-CoA N-acyltransferases (Nat)"/>
    <property type="match status" value="1"/>
</dbReference>
<dbReference type="InterPro" id="IPR051531">
    <property type="entry name" value="N-acetyltransferase"/>
</dbReference>
<organism evidence="2 3">
    <name type="scientific">Acinetobacter wuhouensis</name>
    <dbReference type="NCBI Taxonomy" id="1879050"/>
    <lineage>
        <taxon>Bacteria</taxon>
        <taxon>Pseudomonadati</taxon>
        <taxon>Pseudomonadota</taxon>
        <taxon>Gammaproteobacteria</taxon>
        <taxon>Moraxellales</taxon>
        <taxon>Moraxellaceae</taxon>
        <taxon>Acinetobacter</taxon>
    </lineage>
</organism>
<dbReference type="Pfam" id="PF13302">
    <property type="entry name" value="Acetyltransf_3"/>
    <property type="match status" value="1"/>
</dbReference>
<dbReference type="PANTHER" id="PTHR43792:SF1">
    <property type="entry name" value="N-ACETYLTRANSFERASE DOMAIN-CONTAINING PROTEIN"/>
    <property type="match status" value="1"/>
</dbReference>
<dbReference type="Proteomes" id="UP000279962">
    <property type="component" value="Chromosome"/>
</dbReference>
<dbReference type="AlphaFoldDB" id="A0A3G2T4A5"/>
<evidence type="ECO:0000313" key="3">
    <source>
        <dbReference type="Proteomes" id="UP000279962"/>
    </source>
</evidence>